<evidence type="ECO:0000256" key="3">
    <source>
        <dbReference type="ARBA" id="ARBA00022679"/>
    </source>
</evidence>
<dbReference type="Gene3D" id="3.30.70.1170">
    <property type="entry name" value="Sun protein, domain 3"/>
    <property type="match status" value="1"/>
</dbReference>
<dbReference type="Proteomes" id="UP001595818">
    <property type="component" value="Unassembled WGS sequence"/>
</dbReference>
<dbReference type="Pfam" id="PF13636">
    <property type="entry name" value="Methyltranf_PUA"/>
    <property type="match status" value="1"/>
</dbReference>
<keyword evidence="2 6" id="KW-0489">Methyltransferase</keyword>
<evidence type="ECO:0000259" key="7">
    <source>
        <dbReference type="PROSITE" id="PS51686"/>
    </source>
</evidence>
<dbReference type="EMBL" id="JBHSJJ010000001">
    <property type="protein sequence ID" value="MFC4870491.1"/>
    <property type="molecule type" value="Genomic_DNA"/>
</dbReference>
<dbReference type="CDD" id="cd02440">
    <property type="entry name" value="AdoMet_MTases"/>
    <property type="match status" value="1"/>
</dbReference>
<comment type="caution">
    <text evidence="8">The sequence shown here is derived from an EMBL/GenBank/DDBJ whole genome shotgun (WGS) entry which is preliminary data.</text>
</comment>
<dbReference type="SUPFAM" id="SSF53335">
    <property type="entry name" value="S-adenosyl-L-methionine-dependent methyltransferases"/>
    <property type="match status" value="1"/>
</dbReference>
<accession>A0ABV9SVU7</accession>
<gene>
    <name evidence="8" type="ORF">ACFPFU_02250</name>
</gene>
<evidence type="ECO:0000256" key="5">
    <source>
        <dbReference type="ARBA" id="ARBA00022884"/>
    </source>
</evidence>
<proteinExistence type="inferred from homology"/>
<feature type="binding site" evidence="6">
    <location>
        <position position="135"/>
    </location>
    <ligand>
        <name>S-adenosyl-L-methionine</name>
        <dbReference type="ChEBI" id="CHEBI:59789"/>
    </ligand>
</feature>
<dbReference type="Pfam" id="PF01189">
    <property type="entry name" value="Methyltr_RsmB-F"/>
    <property type="match status" value="1"/>
</dbReference>
<dbReference type="PRINTS" id="PR02008">
    <property type="entry name" value="RCMTFAMILY"/>
</dbReference>
<dbReference type="PANTHER" id="PTHR22807">
    <property type="entry name" value="NOP2 YEAST -RELATED NOL1/NOP2/FMU SUN DOMAIN-CONTAINING"/>
    <property type="match status" value="1"/>
</dbReference>
<feature type="binding site" evidence="6">
    <location>
        <position position="179"/>
    </location>
    <ligand>
        <name>S-adenosyl-L-methionine</name>
        <dbReference type="ChEBI" id="CHEBI:59789"/>
    </ligand>
</feature>
<keyword evidence="4 6" id="KW-0949">S-adenosyl-L-methionine</keyword>
<evidence type="ECO:0000313" key="8">
    <source>
        <dbReference type="EMBL" id="MFC4870491.1"/>
    </source>
</evidence>
<dbReference type="PROSITE" id="PS51686">
    <property type="entry name" value="SAM_MT_RSMB_NOP"/>
    <property type="match status" value="1"/>
</dbReference>
<dbReference type="Pfam" id="PF17125">
    <property type="entry name" value="Methyltr_RsmF_N"/>
    <property type="match status" value="1"/>
</dbReference>
<reference evidence="9" key="1">
    <citation type="journal article" date="2019" name="Int. J. Syst. Evol. Microbiol.">
        <title>The Global Catalogue of Microorganisms (GCM) 10K type strain sequencing project: providing services to taxonomists for standard genome sequencing and annotation.</title>
        <authorList>
            <consortium name="The Broad Institute Genomics Platform"/>
            <consortium name="The Broad Institute Genome Sequencing Center for Infectious Disease"/>
            <person name="Wu L."/>
            <person name="Ma J."/>
        </authorList>
    </citation>
    <scope>NUCLEOTIDE SEQUENCE [LARGE SCALE GENOMIC DNA]</scope>
    <source>
        <strain evidence="9">CGMCC 4.7466</strain>
    </source>
</reference>
<evidence type="ECO:0000256" key="4">
    <source>
        <dbReference type="ARBA" id="ARBA00022691"/>
    </source>
</evidence>
<organism evidence="8 9">
    <name type="scientific">Negadavirga shengliensis</name>
    <dbReference type="NCBI Taxonomy" id="1389218"/>
    <lineage>
        <taxon>Bacteria</taxon>
        <taxon>Pseudomonadati</taxon>
        <taxon>Bacteroidota</taxon>
        <taxon>Cytophagia</taxon>
        <taxon>Cytophagales</taxon>
        <taxon>Cyclobacteriaceae</taxon>
        <taxon>Negadavirga</taxon>
    </lineage>
</organism>
<feature type="binding site" evidence="6">
    <location>
        <position position="162"/>
    </location>
    <ligand>
        <name>S-adenosyl-L-methionine</name>
        <dbReference type="ChEBI" id="CHEBI:59789"/>
    </ligand>
</feature>
<evidence type="ECO:0000256" key="2">
    <source>
        <dbReference type="ARBA" id="ARBA00022603"/>
    </source>
</evidence>
<protein>
    <submittedName>
        <fullName evidence="8">tRNA/rRNA cytosine-C5-methylase</fullName>
    </submittedName>
</protein>
<evidence type="ECO:0000256" key="1">
    <source>
        <dbReference type="ARBA" id="ARBA00022490"/>
    </source>
</evidence>
<dbReference type="InterPro" id="IPR001678">
    <property type="entry name" value="MeTrfase_RsmB-F_NOP2_dom"/>
</dbReference>
<dbReference type="Gene3D" id="3.40.50.150">
    <property type="entry name" value="Vaccinia Virus protein VP39"/>
    <property type="match status" value="1"/>
</dbReference>
<feature type="active site" description="Nucleophile" evidence="6">
    <location>
        <position position="232"/>
    </location>
</feature>
<dbReference type="InterPro" id="IPR023267">
    <property type="entry name" value="RCMT"/>
</dbReference>
<dbReference type="InterPro" id="IPR031341">
    <property type="entry name" value="Methyltr_RsmF_N"/>
</dbReference>
<keyword evidence="5 6" id="KW-0694">RNA-binding</keyword>
<feature type="domain" description="SAM-dependent MTase RsmB/NOP-type" evidence="7">
    <location>
        <begin position="13"/>
        <end position="300"/>
    </location>
</feature>
<sequence>MEDNHKSALPHDFLNQMESLLGEKGLEDFLKSMRAAPSTVIRHNPYKVCEVPAALPRVPWCEDAVVLEKRPVFTLDPMFHGGAYYVQEASSTFIHHILGSINVSGLFLDLCAAPGGKSTILSSFLGHEGLLVANEVIKNRSQILRENIIKWGLGNTVVSQNDPAQFSALQGAFDLVLVDAPCSGEGMFRKDPLAVSEWSSEHVKLCAGRQSRILEQAASLPRDGGYLIYATCTYNTQENEENIKKLVELFSYQPVKIPINKDWGILEQAIPAHGDTYYSYRFFPHLLEGEGLFVCVLKRNSPMPDAVMKKSHEFKHPFLKRTSRKALEEKKLPDITFPFEPAFYHLDEVHFAINSNWAPMFENIATSLNIKYFGTELGQSVRNQFNPAHAWALSVLSKGGYPTAALDLETALSYLKRETIQPPGCPEGWVLVKYGDLPLGWIKNLGSRSNNYYPKEWRVRMQ</sequence>
<dbReference type="InterPro" id="IPR029063">
    <property type="entry name" value="SAM-dependent_MTases_sf"/>
</dbReference>
<keyword evidence="3 6" id="KW-0808">Transferase</keyword>
<evidence type="ECO:0000256" key="6">
    <source>
        <dbReference type="PROSITE-ProRule" id="PRU01023"/>
    </source>
</evidence>
<comment type="similarity">
    <text evidence="6">Belongs to the class I-like SAM-binding methyltransferase superfamily. RsmB/NOP family.</text>
</comment>
<keyword evidence="9" id="KW-1185">Reference proteome</keyword>
<dbReference type="InterPro" id="IPR049560">
    <property type="entry name" value="MeTrfase_RsmB-F_NOP2_cat"/>
</dbReference>
<keyword evidence="1" id="KW-0963">Cytoplasm</keyword>
<feature type="binding site" evidence="6">
    <location>
        <begin position="111"/>
        <end position="117"/>
    </location>
    <ligand>
        <name>S-adenosyl-L-methionine</name>
        <dbReference type="ChEBI" id="CHEBI:59789"/>
    </ligand>
</feature>
<dbReference type="PANTHER" id="PTHR22807:SF30">
    <property type="entry name" value="28S RRNA (CYTOSINE(4447)-C(5))-METHYLTRANSFERASE-RELATED"/>
    <property type="match status" value="1"/>
</dbReference>
<dbReference type="InterPro" id="IPR027391">
    <property type="entry name" value="Nol1_Nop2_Fmu_2"/>
</dbReference>
<dbReference type="Gene3D" id="2.30.130.60">
    <property type="match status" value="1"/>
</dbReference>
<dbReference type="RefSeq" id="WP_377061076.1">
    <property type="nucleotide sequence ID" value="NZ_JBHSJJ010000001.1"/>
</dbReference>
<evidence type="ECO:0000313" key="9">
    <source>
        <dbReference type="Proteomes" id="UP001595818"/>
    </source>
</evidence>
<name>A0ABV9SVU7_9BACT</name>